<accession>A0A3N2QAF8</accession>
<keyword evidence="1" id="KW-0560">Oxidoreductase</keyword>
<reference evidence="2 3" key="1">
    <citation type="journal article" date="2018" name="Mol. Ecol.">
        <title>The obligate alkalophilic soda-lake fungus Sodiomyces alkalinus has shifted to a protein diet.</title>
        <authorList>
            <person name="Grum-Grzhimaylo A.A."/>
            <person name="Falkoski D.L."/>
            <person name="van den Heuvel J."/>
            <person name="Valero-Jimenez C.A."/>
            <person name="Min B."/>
            <person name="Choi I.G."/>
            <person name="Lipzen A."/>
            <person name="Daum C.G."/>
            <person name="Aanen D.K."/>
            <person name="Tsang A."/>
            <person name="Henrissat B."/>
            <person name="Bilanenko E.N."/>
            <person name="de Vries R.P."/>
            <person name="van Kan J.A.L."/>
            <person name="Grigoriev I.V."/>
            <person name="Debets A.J.M."/>
        </authorList>
    </citation>
    <scope>NUCLEOTIDE SEQUENCE [LARGE SCALE GENOMIC DNA]</scope>
    <source>
        <strain evidence="2 3">F11</strain>
    </source>
</reference>
<dbReference type="SUPFAM" id="SSF51735">
    <property type="entry name" value="NAD(P)-binding Rossmann-fold domains"/>
    <property type="match status" value="1"/>
</dbReference>
<evidence type="ECO:0000313" key="3">
    <source>
        <dbReference type="Proteomes" id="UP000272025"/>
    </source>
</evidence>
<dbReference type="GO" id="GO:0016491">
    <property type="term" value="F:oxidoreductase activity"/>
    <property type="evidence" value="ECO:0007669"/>
    <property type="project" value="UniProtKB-KW"/>
</dbReference>
<dbReference type="Pfam" id="PF00106">
    <property type="entry name" value="adh_short"/>
    <property type="match status" value="1"/>
</dbReference>
<evidence type="ECO:0000313" key="2">
    <source>
        <dbReference type="EMBL" id="ROT43707.1"/>
    </source>
</evidence>
<protein>
    <submittedName>
        <fullName evidence="2">Dehydrogenase/reductase SDR family member 13</fullName>
    </submittedName>
</protein>
<dbReference type="Gene3D" id="3.40.50.720">
    <property type="entry name" value="NAD(P)-binding Rossmann-like Domain"/>
    <property type="match status" value="1"/>
</dbReference>
<dbReference type="RefSeq" id="XP_028471513.1">
    <property type="nucleotide sequence ID" value="XM_028613363.1"/>
</dbReference>
<dbReference type="GeneID" id="39581841"/>
<dbReference type="InterPro" id="IPR002347">
    <property type="entry name" value="SDR_fam"/>
</dbReference>
<dbReference type="AlphaFoldDB" id="A0A3N2QAF8"/>
<gene>
    <name evidence="2" type="ORF">SODALDRAFT_348360</name>
</gene>
<dbReference type="OrthoDB" id="542013at2759"/>
<dbReference type="EMBL" id="ML119051">
    <property type="protein sequence ID" value="ROT43707.1"/>
    <property type="molecule type" value="Genomic_DNA"/>
</dbReference>
<dbReference type="PANTHER" id="PTHR43157">
    <property type="entry name" value="PHOSPHATIDYLINOSITOL-GLYCAN BIOSYNTHESIS CLASS F PROTEIN-RELATED"/>
    <property type="match status" value="1"/>
</dbReference>
<proteinExistence type="predicted"/>
<evidence type="ECO:0000256" key="1">
    <source>
        <dbReference type="ARBA" id="ARBA00023002"/>
    </source>
</evidence>
<dbReference type="PRINTS" id="PR00081">
    <property type="entry name" value="GDHRDH"/>
</dbReference>
<keyword evidence="3" id="KW-1185">Reference proteome</keyword>
<organism evidence="2 3">
    <name type="scientific">Sodiomyces alkalinus (strain CBS 110278 / VKM F-3762 / F11)</name>
    <name type="common">Alkaliphilic filamentous fungus</name>
    <dbReference type="NCBI Taxonomy" id="1314773"/>
    <lineage>
        <taxon>Eukaryota</taxon>
        <taxon>Fungi</taxon>
        <taxon>Dikarya</taxon>
        <taxon>Ascomycota</taxon>
        <taxon>Pezizomycotina</taxon>
        <taxon>Sordariomycetes</taxon>
        <taxon>Hypocreomycetidae</taxon>
        <taxon>Glomerellales</taxon>
        <taxon>Plectosphaerellaceae</taxon>
        <taxon>Sodiomyces</taxon>
    </lineage>
</organism>
<name>A0A3N2QAF8_SODAK</name>
<sequence length="340" mass="36683">MFSQVSSQFKTIPAPAADLTGRTAIVTGSNVGLGLEASRYFAKLGCDRIVLACRDLKKAEAARKAILSSVSSSDSSSTSAIQPAPEVLVWHLDLADFDNVKAFAARAAKELDRVDFFMANASVASAKRQYAEAAGGWEMQLAVNVISTFLLNILMLPVLRETGRKFAVTPRLVVTASFGAFLSFFTERTAPNIFQALNENGSIVDRYNTTKLLQVIATKHLAVASRASGRGDVVINCLHPGVCRTELFRFVPFPLSIPFNAAMLLFGRSADMGARTLMAAALSDESDEANATHGRFMSDGLVAEFPPIMAGDEGEQMQVRVWEELLEILDGIVPGISRTI</sequence>
<dbReference type="PANTHER" id="PTHR43157:SF31">
    <property type="entry name" value="PHOSPHATIDYLINOSITOL-GLYCAN BIOSYNTHESIS CLASS F PROTEIN"/>
    <property type="match status" value="1"/>
</dbReference>
<dbReference type="Proteomes" id="UP000272025">
    <property type="component" value="Unassembled WGS sequence"/>
</dbReference>
<dbReference type="STRING" id="1314773.A0A3N2QAF8"/>
<dbReference type="InterPro" id="IPR036291">
    <property type="entry name" value="NAD(P)-bd_dom_sf"/>
</dbReference>